<dbReference type="EMBL" id="CP001801">
    <property type="protein sequence ID" value="ACX96259.1"/>
    <property type="molecule type" value="Genomic_DNA"/>
</dbReference>
<dbReference type="STRING" id="555778.Hneap_1426"/>
<reference evidence="2 3" key="1">
    <citation type="submission" date="2009-10" db="EMBL/GenBank/DDBJ databases">
        <title>Complete sequence of Halothiobacillus neapolitanus c2.</title>
        <authorList>
            <consortium name="US DOE Joint Genome Institute"/>
            <person name="Lucas S."/>
            <person name="Copeland A."/>
            <person name="Lapidus A."/>
            <person name="Glavina del Rio T."/>
            <person name="Tice H."/>
            <person name="Bruce D."/>
            <person name="Goodwin L."/>
            <person name="Pitluck S."/>
            <person name="Davenport K."/>
            <person name="Brettin T."/>
            <person name="Detter J.C."/>
            <person name="Han C."/>
            <person name="Tapia R."/>
            <person name="Larimer F."/>
            <person name="Land M."/>
            <person name="Hauser L."/>
            <person name="Kyrpides N."/>
            <person name="Mikhailova N."/>
            <person name="Kerfeld C."/>
            <person name="Cannon G."/>
            <person name="Heinhort S."/>
        </authorList>
    </citation>
    <scope>NUCLEOTIDE SEQUENCE [LARGE SCALE GENOMIC DNA]</scope>
    <source>
        <strain evidence="3">ATCC 23641 / c2</strain>
    </source>
</reference>
<dbReference type="InterPro" id="IPR021393">
    <property type="entry name" value="DUF3034"/>
</dbReference>
<feature type="chain" id="PRO_5003009916" description="DUF3034 domain-containing protein" evidence="1">
    <location>
        <begin position="39"/>
        <end position="324"/>
    </location>
</feature>
<keyword evidence="1" id="KW-0732">Signal</keyword>
<dbReference type="Pfam" id="PF11231">
    <property type="entry name" value="DUF3034"/>
    <property type="match status" value="1"/>
</dbReference>
<dbReference type="KEGG" id="hna:Hneap_1426"/>
<keyword evidence="3" id="KW-1185">Reference proteome</keyword>
<evidence type="ECO:0000313" key="2">
    <source>
        <dbReference type="EMBL" id="ACX96259.1"/>
    </source>
</evidence>
<gene>
    <name evidence="2" type="ordered locus">Hneap_1426</name>
</gene>
<proteinExistence type="predicted"/>
<dbReference type="HOGENOM" id="CLU_070026_0_0_6"/>
<sequence>MNHQKHKNDRKVSVLNRRKCAWGVMLGLALSIPMAAHADDVMGKGRFLATGGIQSLDGAAGGGINPWAVIAGYGTDQQINPTASFTNVTLPDFSVNQLAVSVGIYNRLELSYAYQTGTLGSNVYGPNGTVALPLDGMKIGQHIFGAKLRLFGDAVYNSNNLLPQVAIGVEYKKDVTGGNSLVPALQSLGAGVEDHGTDVYLSATKVLIGGFFGYNWLINGNLRYTKANETGLLGFGGVNHDSAHIKPEFSTAVLLRPDVAIGYEYKGMSNNLSDAGLKQSSWQDVFVAYFPNKSVSLALAFARLGNVGPYTNQNGVYLNGTLTF</sequence>
<evidence type="ECO:0008006" key="4">
    <source>
        <dbReference type="Google" id="ProtNLM"/>
    </source>
</evidence>
<dbReference type="OrthoDB" id="9126735at2"/>
<dbReference type="AlphaFoldDB" id="D0L0N6"/>
<evidence type="ECO:0000313" key="3">
    <source>
        <dbReference type="Proteomes" id="UP000009102"/>
    </source>
</evidence>
<protein>
    <recommendedName>
        <fullName evidence="4">DUF3034 domain-containing protein</fullName>
    </recommendedName>
</protein>
<evidence type="ECO:0000256" key="1">
    <source>
        <dbReference type="SAM" id="SignalP"/>
    </source>
</evidence>
<feature type="signal peptide" evidence="1">
    <location>
        <begin position="1"/>
        <end position="38"/>
    </location>
</feature>
<organism evidence="2 3">
    <name type="scientific">Halothiobacillus neapolitanus (strain ATCC 23641 / DSM 15147 / CIP 104769 / NCIMB 8539 / c2)</name>
    <name type="common">Thiobacillus neapolitanus</name>
    <dbReference type="NCBI Taxonomy" id="555778"/>
    <lineage>
        <taxon>Bacteria</taxon>
        <taxon>Pseudomonadati</taxon>
        <taxon>Pseudomonadota</taxon>
        <taxon>Gammaproteobacteria</taxon>
        <taxon>Chromatiales</taxon>
        <taxon>Halothiobacillaceae</taxon>
        <taxon>Halothiobacillus</taxon>
    </lineage>
</organism>
<dbReference type="eggNOG" id="ENOG502Z9AA">
    <property type="taxonomic scope" value="Bacteria"/>
</dbReference>
<name>D0L0N6_HALNC</name>
<dbReference type="RefSeq" id="WP_012824293.1">
    <property type="nucleotide sequence ID" value="NC_013422.1"/>
</dbReference>
<accession>D0L0N6</accession>
<dbReference type="Proteomes" id="UP000009102">
    <property type="component" value="Chromosome"/>
</dbReference>